<evidence type="ECO:0000256" key="1">
    <source>
        <dbReference type="ARBA" id="ARBA00022723"/>
    </source>
</evidence>
<dbReference type="Proteomes" id="UP001054902">
    <property type="component" value="Unassembled WGS sequence"/>
</dbReference>
<evidence type="ECO:0000313" key="8">
    <source>
        <dbReference type="Proteomes" id="UP001054902"/>
    </source>
</evidence>
<evidence type="ECO:0000313" key="7">
    <source>
        <dbReference type="EMBL" id="GFH56525.1"/>
    </source>
</evidence>
<accession>A0AAD3HAL9</accession>
<keyword evidence="5" id="KW-0472">Membrane</keyword>
<keyword evidence="8" id="KW-1185">Reference proteome</keyword>
<dbReference type="Pfam" id="PF13639">
    <property type="entry name" value="zf-RING_2"/>
    <property type="match status" value="1"/>
</dbReference>
<evidence type="ECO:0000259" key="6">
    <source>
        <dbReference type="PROSITE" id="PS50089"/>
    </source>
</evidence>
<dbReference type="EMBL" id="BLLK01000052">
    <property type="protein sequence ID" value="GFH56525.1"/>
    <property type="molecule type" value="Genomic_DNA"/>
</dbReference>
<reference evidence="7 8" key="1">
    <citation type="journal article" date="2021" name="Sci. Rep.">
        <title>The genome of the diatom Chaetoceros tenuissimus carries an ancient integrated fragment of an extant virus.</title>
        <authorList>
            <person name="Hongo Y."/>
            <person name="Kimura K."/>
            <person name="Takaki Y."/>
            <person name="Yoshida Y."/>
            <person name="Baba S."/>
            <person name="Kobayashi G."/>
            <person name="Nagasaki K."/>
            <person name="Hano T."/>
            <person name="Tomaru Y."/>
        </authorList>
    </citation>
    <scope>NUCLEOTIDE SEQUENCE [LARGE SCALE GENOMIC DNA]</scope>
    <source>
        <strain evidence="7 8">NIES-3715</strain>
    </source>
</reference>
<gene>
    <name evidence="7" type="ORF">CTEN210_13001</name>
</gene>
<protein>
    <recommendedName>
        <fullName evidence="6">RING-type domain-containing protein</fullName>
    </recommendedName>
</protein>
<dbReference type="PROSITE" id="PS50089">
    <property type="entry name" value="ZF_RING_2"/>
    <property type="match status" value="1"/>
</dbReference>
<dbReference type="PANTHER" id="PTHR14155:SF627">
    <property type="entry name" value="OS06G0192800 PROTEIN"/>
    <property type="match status" value="1"/>
</dbReference>
<keyword evidence="5" id="KW-1133">Transmembrane helix</keyword>
<evidence type="ECO:0000256" key="5">
    <source>
        <dbReference type="SAM" id="Phobius"/>
    </source>
</evidence>
<dbReference type="GO" id="GO:0008270">
    <property type="term" value="F:zinc ion binding"/>
    <property type="evidence" value="ECO:0007669"/>
    <property type="project" value="UniProtKB-KW"/>
</dbReference>
<keyword evidence="1" id="KW-0479">Metal-binding</keyword>
<organism evidence="7 8">
    <name type="scientific">Chaetoceros tenuissimus</name>
    <dbReference type="NCBI Taxonomy" id="426638"/>
    <lineage>
        <taxon>Eukaryota</taxon>
        <taxon>Sar</taxon>
        <taxon>Stramenopiles</taxon>
        <taxon>Ochrophyta</taxon>
        <taxon>Bacillariophyta</taxon>
        <taxon>Coscinodiscophyceae</taxon>
        <taxon>Chaetocerotophycidae</taxon>
        <taxon>Chaetocerotales</taxon>
        <taxon>Chaetocerotaceae</taxon>
        <taxon>Chaetoceros</taxon>
    </lineage>
</organism>
<keyword evidence="5" id="KW-0812">Transmembrane</keyword>
<proteinExistence type="predicted"/>
<dbReference type="SUPFAM" id="SSF57850">
    <property type="entry name" value="RING/U-box"/>
    <property type="match status" value="1"/>
</dbReference>
<dbReference type="InterPro" id="IPR013083">
    <property type="entry name" value="Znf_RING/FYVE/PHD"/>
</dbReference>
<feature type="domain" description="RING-type" evidence="6">
    <location>
        <begin position="255"/>
        <end position="299"/>
    </location>
</feature>
<dbReference type="InterPro" id="IPR001841">
    <property type="entry name" value="Znf_RING"/>
</dbReference>
<keyword evidence="3" id="KW-0862">Zinc</keyword>
<evidence type="ECO:0000256" key="3">
    <source>
        <dbReference type="ARBA" id="ARBA00022833"/>
    </source>
</evidence>
<feature type="transmembrane region" description="Helical" evidence="5">
    <location>
        <begin position="62"/>
        <end position="82"/>
    </location>
</feature>
<dbReference type="PANTHER" id="PTHR14155">
    <property type="entry name" value="RING FINGER DOMAIN-CONTAINING"/>
    <property type="match status" value="1"/>
</dbReference>
<sequence>MKWLGMGNMTRDTTIKRTVDGTDCKVDDFEKIRDGRCNADLIGYNSEVCGWDDGDCLSKLSLGARFALFGFFVVIYLGFYMYCSNEQSPISQYFRDRQERQEGLRNHRMRELERRRRAMIFPVPSALVEEPRMDRHTLVVLTSIIHEKVVSSKKSSDNDDDYKITLLPHETILSERSTTITNCYEIQLLVEKENNHEVLEDDREEDLEVQQSILQQKKHNIVVETLCSIRAMNDNCIQSSVDSNVDDLYYSPKVCPICCEEYEKDDDIAWSKNEECVHAFRTDCIVPWLMEHSDCPMCRNDYLCLKK</sequence>
<dbReference type="AlphaFoldDB" id="A0AAD3HAL9"/>
<evidence type="ECO:0000256" key="2">
    <source>
        <dbReference type="ARBA" id="ARBA00022771"/>
    </source>
</evidence>
<dbReference type="Gene3D" id="3.30.40.10">
    <property type="entry name" value="Zinc/RING finger domain, C3HC4 (zinc finger)"/>
    <property type="match status" value="1"/>
</dbReference>
<keyword evidence="2 4" id="KW-0863">Zinc-finger</keyword>
<dbReference type="InterPro" id="IPR053238">
    <property type="entry name" value="RING-H2_zinc_finger"/>
</dbReference>
<name>A0AAD3HAL9_9STRA</name>
<evidence type="ECO:0000256" key="4">
    <source>
        <dbReference type="PROSITE-ProRule" id="PRU00175"/>
    </source>
</evidence>
<comment type="caution">
    <text evidence="7">The sequence shown here is derived from an EMBL/GenBank/DDBJ whole genome shotgun (WGS) entry which is preliminary data.</text>
</comment>